<organism evidence="2">
    <name type="scientific">Alloyangia sp. H15</name>
    <dbReference type="NCBI Taxonomy" id="3029062"/>
    <lineage>
        <taxon>Bacteria</taxon>
        <taxon>Pseudomonadati</taxon>
        <taxon>Pseudomonadota</taxon>
        <taxon>Alphaproteobacteria</taxon>
        <taxon>Rhodobacterales</taxon>
        <taxon>Roseobacteraceae</taxon>
        <taxon>Alloyangia</taxon>
    </lineage>
</organism>
<dbReference type="EMBL" id="CP123389">
    <property type="protein sequence ID" value="XCC97668.1"/>
    <property type="molecule type" value="Genomic_DNA"/>
</dbReference>
<accession>A0AAU8AT58</accession>
<dbReference type="Gene3D" id="3.40.50.2300">
    <property type="match status" value="1"/>
</dbReference>
<proteinExistence type="predicted"/>
<dbReference type="SMART" id="SM00421">
    <property type="entry name" value="HTH_LUXR"/>
    <property type="match status" value="1"/>
</dbReference>
<dbReference type="Pfam" id="PF00196">
    <property type="entry name" value="GerE"/>
    <property type="match status" value="1"/>
</dbReference>
<reference evidence="2" key="1">
    <citation type="submission" date="2023-02" db="EMBL/GenBank/DDBJ databases">
        <title>Description and genomic characterization of Salipiger bruguierae sp. nov., isolated from the sediment of mangrove plant Bruguiera sexangula.</title>
        <authorList>
            <person name="Long M."/>
        </authorList>
    </citation>
    <scope>NUCLEOTIDE SEQUENCE</scope>
    <source>
        <strain evidence="2">H15</strain>
        <plasmid evidence="2">unnamed4</plasmid>
    </source>
</reference>
<keyword evidence="2" id="KW-0614">Plasmid</keyword>
<dbReference type="GO" id="GO:0003677">
    <property type="term" value="F:DNA binding"/>
    <property type="evidence" value="ECO:0007669"/>
    <property type="project" value="InterPro"/>
</dbReference>
<dbReference type="InterPro" id="IPR011006">
    <property type="entry name" value="CheY-like_superfamily"/>
</dbReference>
<sequence>MPVSRLRDHDLRETSRADAGWSIELIDSRVLDRECFELSLRSAQPNIDVTSFSSVDEWSRAPRPASDAAAIIFNIGSLRASNPKTRDALTTLVELAAPTPVLVLATSEDLADMLDALDCGARGYVPSSVGVAVMTGATRLAIAGGVFLPALSVMSMREKLKDAQNDFVCVSDIFTSRQAAVADALRRGKANKLIAYELNMCESTVKVHIRTIMKKLQARNRTEAAYQLNQLFPPDQA</sequence>
<protein>
    <submittedName>
        <fullName evidence="2">Response regulator transcription factor</fullName>
    </submittedName>
</protein>
<geneLocation type="plasmid" evidence="2">
    <name>unnamed4</name>
</geneLocation>
<evidence type="ECO:0000259" key="1">
    <source>
        <dbReference type="PROSITE" id="PS50043"/>
    </source>
</evidence>
<evidence type="ECO:0000313" key="2">
    <source>
        <dbReference type="EMBL" id="XCC97668.1"/>
    </source>
</evidence>
<dbReference type="RefSeq" id="WP_353476558.1">
    <property type="nucleotide sequence ID" value="NZ_CP123389.1"/>
</dbReference>
<dbReference type="GO" id="GO:0006355">
    <property type="term" value="P:regulation of DNA-templated transcription"/>
    <property type="evidence" value="ECO:0007669"/>
    <property type="project" value="InterPro"/>
</dbReference>
<dbReference type="PANTHER" id="PTHR45566:SF1">
    <property type="entry name" value="HTH-TYPE TRANSCRIPTIONAL REGULATOR YHJB-RELATED"/>
    <property type="match status" value="1"/>
</dbReference>
<dbReference type="CDD" id="cd06170">
    <property type="entry name" value="LuxR_C_like"/>
    <property type="match status" value="1"/>
</dbReference>
<dbReference type="AlphaFoldDB" id="A0AAU8AT58"/>
<dbReference type="PANTHER" id="PTHR45566">
    <property type="entry name" value="HTH-TYPE TRANSCRIPTIONAL REGULATOR YHJB-RELATED"/>
    <property type="match status" value="1"/>
</dbReference>
<dbReference type="InterPro" id="IPR000792">
    <property type="entry name" value="Tscrpt_reg_LuxR_C"/>
</dbReference>
<dbReference type="SUPFAM" id="SSF52172">
    <property type="entry name" value="CheY-like"/>
    <property type="match status" value="1"/>
</dbReference>
<dbReference type="PRINTS" id="PR00038">
    <property type="entry name" value="HTHLUXR"/>
</dbReference>
<dbReference type="InterPro" id="IPR016032">
    <property type="entry name" value="Sig_transdc_resp-reg_C-effctor"/>
</dbReference>
<gene>
    <name evidence="2" type="ORF">PVT71_27600</name>
</gene>
<dbReference type="PROSITE" id="PS50043">
    <property type="entry name" value="HTH_LUXR_2"/>
    <property type="match status" value="1"/>
</dbReference>
<dbReference type="SUPFAM" id="SSF46894">
    <property type="entry name" value="C-terminal effector domain of the bipartite response regulators"/>
    <property type="match status" value="1"/>
</dbReference>
<dbReference type="InterPro" id="IPR051015">
    <property type="entry name" value="EvgA-like"/>
</dbReference>
<feature type="domain" description="HTH luxR-type" evidence="1">
    <location>
        <begin position="167"/>
        <end position="232"/>
    </location>
</feature>
<name>A0AAU8AT58_9RHOB</name>